<dbReference type="AlphaFoldDB" id="A0A0L0FM22"/>
<feature type="region of interest" description="Disordered" evidence="1">
    <location>
        <begin position="1"/>
        <end position="38"/>
    </location>
</feature>
<sequence>MYGQARRTEGDEKGQRAKLTQRTTQPSQSTASATERRGRERGLCFTNVYQKKSLKTCVRASHGAWGRASHVGRHVGSQVGSHMGSHVGSHVGNHVGSHVGNYVGSHVGNHMGSHVGSHMASQMGSDVGSHVGSDVGSQEGREHKIQCVHQIEL</sequence>
<proteinExistence type="predicted"/>
<evidence type="ECO:0000313" key="2">
    <source>
        <dbReference type="EMBL" id="KNC77805.1"/>
    </source>
</evidence>
<dbReference type="EMBL" id="KQ242626">
    <property type="protein sequence ID" value="KNC77805.1"/>
    <property type="molecule type" value="Genomic_DNA"/>
</dbReference>
<name>A0A0L0FM22_9EUKA</name>
<dbReference type="RefSeq" id="XP_014151707.1">
    <property type="nucleotide sequence ID" value="XM_014296232.1"/>
</dbReference>
<reference evidence="2 3" key="1">
    <citation type="submission" date="2011-02" db="EMBL/GenBank/DDBJ databases">
        <title>The Genome Sequence of Sphaeroforma arctica JP610.</title>
        <authorList>
            <consortium name="The Broad Institute Genome Sequencing Platform"/>
            <person name="Russ C."/>
            <person name="Cuomo C."/>
            <person name="Young S.K."/>
            <person name="Zeng Q."/>
            <person name="Gargeya S."/>
            <person name="Alvarado L."/>
            <person name="Berlin A."/>
            <person name="Chapman S.B."/>
            <person name="Chen Z."/>
            <person name="Freedman E."/>
            <person name="Gellesch M."/>
            <person name="Goldberg J."/>
            <person name="Griggs A."/>
            <person name="Gujja S."/>
            <person name="Heilman E."/>
            <person name="Heiman D."/>
            <person name="Howarth C."/>
            <person name="Mehta T."/>
            <person name="Neiman D."/>
            <person name="Pearson M."/>
            <person name="Roberts A."/>
            <person name="Saif S."/>
            <person name="Shea T."/>
            <person name="Shenoy N."/>
            <person name="Sisk P."/>
            <person name="Stolte C."/>
            <person name="Sykes S."/>
            <person name="White J."/>
            <person name="Yandava C."/>
            <person name="Burger G."/>
            <person name="Gray M.W."/>
            <person name="Holland P.W.H."/>
            <person name="King N."/>
            <person name="Lang F.B.F."/>
            <person name="Roger A.J."/>
            <person name="Ruiz-Trillo I."/>
            <person name="Haas B."/>
            <person name="Nusbaum C."/>
            <person name="Birren B."/>
        </authorList>
    </citation>
    <scope>NUCLEOTIDE SEQUENCE [LARGE SCALE GENOMIC DNA]</scope>
    <source>
        <strain evidence="2 3">JP610</strain>
    </source>
</reference>
<feature type="compositionally biased region" description="Low complexity" evidence="1">
    <location>
        <begin position="20"/>
        <end position="33"/>
    </location>
</feature>
<keyword evidence="3" id="KW-1185">Reference proteome</keyword>
<protein>
    <submittedName>
        <fullName evidence="2">Uncharacterized protein</fullName>
    </submittedName>
</protein>
<evidence type="ECO:0000313" key="3">
    <source>
        <dbReference type="Proteomes" id="UP000054560"/>
    </source>
</evidence>
<gene>
    <name evidence="2" type="ORF">SARC_09744</name>
</gene>
<dbReference type="STRING" id="667725.A0A0L0FM22"/>
<dbReference type="Proteomes" id="UP000054560">
    <property type="component" value="Unassembled WGS sequence"/>
</dbReference>
<dbReference type="GeneID" id="25910248"/>
<accession>A0A0L0FM22</accession>
<dbReference type="OrthoDB" id="45365at2759"/>
<evidence type="ECO:0000256" key="1">
    <source>
        <dbReference type="SAM" id="MobiDB-lite"/>
    </source>
</evidence>
<organism evidence="2 3">
    <name type="scientific">Sphaeroforma arctica JP610</name>
    <dbReference type="NCBI Taxonomy" id="667725"/>
    <lineage>
        <taxon>Eukaryota</taxon>
        <taxon>Ichthyosporea</taxon>
        <taxon>Ichthyophonida</taxon>
        <taxon>Sphaeroforma</taxon>
    </lineage>
</organism>
<feature type="region of interest" description="Disordered" evidence="1">
    <location>
        <begin position="118"/>
        <end position="142"/>
    </location>
</feature>
<feature type="compositionally biased region" description="Basic and acidic residues" evidence="1">
    <location>
        <begin position="1"/>
        <end position="15"/>
    </location>
</feature>
<dbReference type="eggNOG" id="ENOG502S4BJ">
    <property type="taxonomic scope" value="Eukaryota"/>
</dbReference>